<dbReference type="AlphaFoldDB" id="A0A4S8J3J9"/>
<dbReference type="EMBL" id="PYDT01000007">
    <property type="protein sequence ID" value="THU55973.1"/>
    <property type="molecule type" value="Genomic_DNA"/>
</dbReference>
<organism evidence="2 3">
    <name type="scientific">Musa balbisiana</name>
    <name type="common">Banana</name>
    <dbReference type="NCBI Taxonomy" id="52838"/>
    <lineage>
        <taxon>Eukaryota</taxon>
        <taxon>Viridiplantae</taxon>
        <taxon>Streptophyta</taxon>
        <taxon>Embryophyta</taxon>
        <taxon>Tracheophyta</taxon>
        <taxon>Spermatophyta</taxon>
        <taxon>Magnoliopsida</taxon>
        <taxon>Liliopsida</taxon>
        <taxon>Zingiberales</taxon>
        <taxon>Musaceae</taxon>
        <taxon>Musa</taxon>
    </lineage>
</organism>
<evidence type="ECO:0000313" key="3">
    <source>
        <dbReference type="Proteomes" id="UP000317650"/>
    </source>
</evidence>
<evidence type="ECO:0000313" key="2">
    <source>
        <dbReference type="EMBL" id="THU55973.1"/>
    </source>
</evidence>
<proteinExistence type="predicted"/>
<reference evidence="2 3" key="1">
    <citation type="journal article" date="2019" name="Nat. Plants">
        <title>Genome sequencing of Musa balbisiana reveals subgenome evolution and function divergence in polyploid bananas.</title>
        <authorList>
            <person name="Yao X."/>
        </authorList>
    </citation>
    <scope>NUCLEOTIDE SEQUENCE [LARGE SCALE GENOMIC DNA]</scope>
    <source>
        <strain evidence="3">cv. DH-PKW</strain>
        <tissue evidence="2">Leaves</tissue>
    </source>
</reference>
<feature type="region of interest" description="Disordered" evidence="1">
    <location>
        <begin position="19"/>
        <end position="45"/>
    </location>
</feature>
<name>A0A4S8J3J9_MUSBA</name>
<protein>
    <submittedName>
        <fullName evidence="2">Uncharacterized protein</fullName>
    </submittedName>
</protein>
<evidence type="ECO:0000256" key="1">
    <source>
        <dbReference type="SAM" id="MobiDB-lite"/>
    </source>
</evidence>
<gene>
    <name evidence="2" type="ORF">C4D60_Mb11t12330</name>
</gene>
<sequence length="184" mass="20880">MLLLPTFLRPLPDFPSRDLTMMTSAPYSPRSTGSNPSSRFDPPPSDVSSIARELLMEFLIGDDLLATQDSWGLLRFVRCSSPLMHQQRLFRQEAAVTEVMSFVDLPPRAESRKTKSCAEWKSYLQALAQILLASALWQSPHHSRCQVEGTCPPQPTIEWNSHELNKKRPRINGGYRLTIMNIEP</sequence>
<accession>A0A4S8J3J9</accession>
<comment type="caution">
    <text evidence="2">The sequence shown here is derived from an EMBL/GenBank/DDBJ whole genome shotgun (WGS) entry which is preliminary data.</text>
</comment>
<dbReference type="Proteomes" id="UP000317650">
    <property type="component" value="Chromosome 11"/>
</dbReference>
<keyword evidence="3" id="KW-1185">Reference proteome</keyword>
<feature type="compositionally biased region" description="Polar residues" evidence="1">
    <location>
        <begin position="21"/>
        <end position="38"/>
    </location>
</feature>